<dbReference type="KEGG" id="kro:BVG79_02148"/>
<dbReference type="AlphaFoldDB" id="A0A1W6P1V1"/>
<dbReference type="PANTHER" id="PTHR40743:SF1">
    <property type="entry name" value="POSSIBLE GLYCOSYLTRANSFERASE"/>
    <property type="match status" value="1"/>
</dbReference>
<evidence type="ECO:0000256" key="1">
    <source>
        <dbReference type="ARBA" id="ARBA00022679"/>
    </source>
</evidence>
<dbReference type="Gene3D" id="3.90.550.10">
    <property type="entry name" value="Spore Coat Polysaccharide Biosynthesis Protein SpsA, Chain A"/>
    <property type="match status" value="1"/>
</dbReference>
<dbReference type="Gene3D" id="3.40.50.11350">
    <property type="match status" value="1"/>
</dbReference>
<proteinExistence type="predicted"/>
<evidence type="ECO:0000259" key="3">
    <source>
        <dbReference type="Pfam" id="PF02709"/>
    </source>
</evidence>
<dbReference type="EMBL" id="CP019937">
    <property type="protein sequence ID" value="ARO15488.1"/>
    <property type="molecule type" value="Genomic_DNA"/>
</dbReference>
<keyword evidence="5" id="KW-1185">Reference proteome</keyword>
<dbReference type="OrthoDB" id="7819757at2"/>
<organism evidence="4 5">
    <name type="scientific">Ketogulonicigenium robustum</name>
    <dbReference type="NCBI Taxonomy" id="92947"/>
    <lineage>
        <taxon>Bacteria</taxon>
        <taxon>Pseudomonadati</taxon>
        <taxon>Pseudomonadota</taxon>
        <taxon>Alphaproteobacteria</taxon>
        <taxon>Rhodobacterales</taxon>
        <taxon>Roseobacteraceae</taxon>
        <taxon>Ketogulonicigenium</taxon>
    </lineage>
</organism>
<evidence type="ECO:0000259" key="2">
    <source>
        <dbReference type="Pfam" id="PF00535"/>
    </source>
</evidence>
<feature type="domain" description="Glycosyltransferase 2-like" evidence="2">
    <location>
        <begin position="10"/>
        <end position="99"/>
    </location>
</feature>
<dbReference type="InterPro" id="IPR001173">
    <property type="entry name" value="Glyco_trans_2-like"/>
</dbReference>
<evidence type="ECO:0000313" key="5">
    <source>
        <dbReference type="Proteomes" id="UP000242447"/>
    </source>
</evidence>
<accession>A0A1W6P1V1</accession>
<gene>
    <name evidence="4" type="ORF">BVG79_02148</name>
</gene>
<dbReference type="InterPro" id="IPR029044">
    <property type="entry name" value="Nucleotide-diphossugar_trans"/>
</dbReference>
<dbReference type="Proteomes" id="UP000242447">
    <property type="component" value="Chromosome"/>
</dbReference>
<reference evidence="4 5" key="1">
    <citation type="submission" date="2017-02" db="EMBL/GenBank/DDBJ databases">
        <title>Ketogulonicigenium robustum SPU B003 Genome sequencing and assembly.</title>
        <authorList>
            <person name="Li Y."/>
            <person name="Liu L."/>
            <person name="Wang C."/>
            <person name="Zhang M."/>
            <person name="Zhang T."/>
            <person name="Zhang Y."/>
        </authorList>
    </citation>
    <scope>NUCLEOTIDE SEQUENCE [LARGE SCALE GENOMIC DNA]</scope>
    <source>
        <strain evidence="4 5">SPU_B003</strain>
    </source>
</reference>
<dbReference type="InterPro" id="IPR027791">
    <property type="entry name" value="Galactosyl_T_C"/>
</dbReference>
<keyword evidence="1 4" id="KW-0808">Transferase</keyword>
<dbReference type="PANTHER" id="PTHR40743">
    <property type="entry name" value="NUCLEOTIDE-DIPHOSPHO-SUGAR TRANSFERASE CONTAINING PROTEIN"/>
    <property type="match status" value="1"/>
</dbReference>
<dbReference type="GO" id="GO:0016740">
    <property type="term" value="F:transferase activity"/>
    <property type="evidence" value="ECO:0007669"/>
    <property type="project" value="UniProtKB-KW"/>
</dbReference>
<evidence type="ECO:0000313" key="4">
    <source>
        <dbReference type="EMBL" id="ARO15488.1"/>
    </source>
</evidence>
<feature type="domain" description="Galactosyltransferase C-terminal" evidence="3">
    <location>
        <begin position="128"/>
        <end position="182"/>
    </location>
</feature>
<dbReference type="SUPFAM" id="SSF53448">
    <property type="entry name" value="Nucleotide-diphospho-sugar transferases"/>
    <property type="match status" value="1"/>
</dbReference>
<sequence length="550" mass="59301">MTDLLPAGLSLITACHDRAAFLRRSLPTWLRLPAEEIIVVDWASPTPLTRAALGADPRIRLVRVETDEGWHLPSAYNLGIRLARHATIVKLDCDVTAQPWFAQVNRIGPSTFLAGDWRHAAAGQQHLNGSFMAPHSALMATGGFNEWLQGYGWDDDDLYDRLQTHGLTRRLLAPGSLFHHPHPDALRTDSSGDSPALRIQTNRALARIMPPWDARSPARHYTEIAGDTADLHLTVAPRIGAPRHFLAMARRLAPYALLPPEAASLSPAAARRALTQPPAPAIARAGAPIYLEVAHGLGNRLRVLASGMALAAAVQRPLHLIWPRDVHCAADAHDLLHLSLPCTDTPAYDPGMTLHDATEGPTGNRPHPITFAPNRAAYIRSATVLNHPAARNIRPQLRHLQPAAPVTALLAGQPAQFALAAHIRAETTAPADDPRQWAASSGAAIAHWRGLAGADRFIARLSTLTGPIVLATDTAAIRSALTAAFGRRVTCLAGAQYGTRSRAQVIHAFAEMLLLARGAHFLASGWSAFSELAHLLAPETQQIEIAGRDF</sequence>
<dbReference type="Pfam" id="PF00535">
    <property type="entry name" value="Glycos_transf_2"/>
    <property type="match status" value="1"/>
</dbReference>
<name>A0A1W6P1V1_9RHOB</name>
<protein>
    <submittedName>
        <fullName evidence="4">Putative glycosyltransferase</fullName>
    </submittedName>
</protein>
<dbReference type="RefSeq" id="WP_085786882.1">
    <property type="nucleotide sequence ID" value="NZ_CP019937.1"/>
</dbReference>
<dbReference type="Pfam" id="PF02709">
    <property type="entry name" value="Glyco_transf_7C"/>
    <property type="match status" value="1"/>
</dbReference>
<dbReference type="STRING" id="92947.BVG79_02148"/>